<feature type="domain" description="3-hydroxyacyl-CoA dehydrogenase NAD binding" evidence="6">
    <location>
        <begin position="82"/>
        <end position="176"/>
    </location>
</feature>
<feature type="domain" description="3-hydroxyacyl-CoA dehydrogenase NAD binding" evidence="6">
    <location>
        <begin position="301"/>
        <end position="477"/>
    </location>
</feature>
<dbReference type="Gene3D" id="3.40.50.720">
    <property type="entry name" value="NAD(P)-binding Rossmann-like Domain"/>
    <property type="match status" value="2"/>
</dbReference>
<dbReference type="Proteomes" id="UP000283128">
    <property type="component" value="Unassembled WGS sequence"/>
</dbReference>
<keyword evidence="3" id="KW-0560">Oxidoreductase</keyword>
<evidence type="ECO:0000313" key="8">
    <source>
        <dbReference type="Proteomes" id="UP000283128"/>
    </source>
</evidence>
<dbReference type="GO" id="GO:0070403">
    <property type="term" value="F:NAD+ binding"/>
    <property type="evidence" value="ECO:0007669"/>
    <property type="project" value="InterPro"/>
</dbReference>
<reference evidence="7 8" key="1">
    <citation type="submission" date="2019-01" db="EMBL/GenBank/DDBJ databases">
        <title>Genome sequences of Streptomyces and Rhizobium isolates collected from root and soil.</title>
        <authorList>
            <person name="Chhettri S."/>
            <person name="Sevigny J.L."/>
            <person name="Sen A."/>
            <person name="Ennis N."/>
            <person name="Tisa L."/>
        </authorList>
    </citation>
    <scope>NUCLEOTIDE SEQUENCE [LARGE SCALE GENOMIC DNA]</scope>
    <source>
        <strain evidence="7 8">San01</strain>
    </source>
</reference>
<sequence>MADHTSTTASTSSTSSISSTDVSPHRFTVAVVGLGGTGLALARRLTRAGLAVTGIDDDPAALVRALALDPGERPRTLTRFPAGVATADLVIEAVPEPPALKRLVLGSLREHRRPGTPVLTTALTTPLTELQEAAGQDLFALRFLRADALDAVELARAPHAGDAAAARVEEILTAAGIKTHRTGDRAGSLAPGLLFGLLNQAAWMVHDGYATAEAVDTAVRLGCGWSEGPLATLDAIGLDTARDILTRLGDLGGGHRAPAPVLDELIARGALGVKTGQGFHRHDDRAADDRTVAPTAPPGCNVVVIGSGTMATGIAESFVRGGFRTTLLARTDEKAAAAAERVDFALQRNSPSTDATSDENAPARWVATSDRSVLATADIVVEAVVEDLDVKRRLFAELGEVCAPNTLLATSTSSLPVNACTEPAGRPAHVLGLHFFNPAPLMPLVELVPCERTSAHTLARARAVAERLGKRTVECGDRAGFIVNALLFPYLNEALGILDAGDTTTATLDLALKSVGGQPLGPVRLLDTVGADVALEVQRRLHADPALWTPAPAPLLEELVAAGHLGRKTAGKGVRAYLTARAAATVPATVAA</sequence>
<evidence type="ECO:0000313" key="7">
    <source>
        <dbReference type="EMBL" id="RVU27387.1"/>
    </source>
</evidence>
<feature type="domain" description="3-hydroxyacyl-CoA dehydrogenase C-terminal" evidence="5">
    <location>
        <begin position="193"/>
        <end position="280"/>
    </location>
</feature>
<dbReference type="InterPro" id="IPR036291">
    <property type="entry name" value="NAD(P)-bd_dom_sf"/>
</dbReference>
<evidence type="ECO:0000256" key="3">
    <source>
        <dbReference type="ARBA" id="ARBA00023002"/>
    </source>
</evidence>
<dbReference type="InterPro" id="IPR006108">
    <property type="entry name" value="3HC_DH_C"/>
</dbReference>
<keyword evidence="8" id="KW-1185">Reference proteome</keyword>
<feature type="domain" description="3-hydroxyacyl-CoA dehydrogenase C-terminal" evidence="5">
    <location>
        <begin position="480"/>
        <end position="572"/>
    </location>
</feature>
<dbReference type="InterPro" id="IPR006176">
    <property type="entry name" value="3-OHacyl-CoA_DH_NAD-bd"/>
</dbReference>
<evidence type="ECO:0000256" key="1">
    <source>
        <dbReference type="ARBA" id="ARBA00005086"/>
    </source>
</evidence>
<dbReference type="EMBL" id="RZYA01000003">
    <property type="protein sequence ID" value="RVU27387.1"/>
    <property type="molecule type" value="Genomic_DNA"/>
</dbReference>
<dbReference type="GO" id="GO:0008691">
    <property type="term" value="F:3-hydroxybutyryl-CoA dehydrogenase activity"/>
    <property type="evidence" value="ECO:0007669"/>
    <property type="project" value="TreeGrafter"/>
</dbReference>
<gene>
    <name evidence="7" type="ORF">EOT10_09485</name>
</gene>
<feature type="compositionally biased region" description="Low complexity" evidence="4">
    <location>
        <begin position="1"/>
        <end position="20"/>
    </location>
</feature>
<organism evidence="7 8">
    <name type="scientific">Streptomyces antnestii</name>
    <dbReference type="NCBI Taxonomy" id="2494256"/>
    <lineage>
        <taxon>Bacteria</taxon>
        <taxon>Bacillati</taxon>
        <taxon>Actinomycetota</taxon>
        <taxon>Actinomycetes</taxon>
        <taxon>Kitasatosporales</taxon>
        <taxon>Streptomycetaceae</taxon>
        <taxon>Streptomyces</taxon>
    </lineage>
</organism>
<dbReference type="SUPFAM" id="SSF48179">
    <property type="entry name" value="6-phosphogluconate dehydrogenase C-terminal domain-like"/>
    <property type="match status" value="2"/>
</dbReference>
<dbReference type="GO" id="GO:0006635">
    <property type="term" value="P:fatty acid beta-oxidation"/>
    <property type="evidence" value="ECO:0007669"/>
    <property type="project" value="TreeGrafter"/>
</dbReference>
<proteinExistence type="inferred from homology"/>
<accession>A0A3S2XX29</accession>
<comment type="caution">
    <text evidence="7">The sequence shown here is derived from an EMBL/GenBank/DDBJ whole genome shotgun (WGS) entry which is preliminary data.</text>
</comment>
<dbReference type="Pfam" id="PF02737">
    <property type="entry name" value="3HCDH_N"/>
    <property type="match status" value="2"/>
</dbReference>
<feature type="region of interest" description="Disordered" evidence="4">
    <location>
        <begin position="1"/>
        <end position="21"/>
    </location>
</feature>
<evidence type="ECO:0000256" key="2">
    <source>
        <dbReference type="ARBA" id="ARBA00009463"/>
    </source>
</evidence>
<protein>
    <submittedName>
        <fullName evidence="7">3-hydroxyacyl-CoA dehydrogenase family protein</fullName>
    </submittedName>
</protein>
<dbReference type="PANTHER" id="PTHR48075:SF9">
    <property type="entry name" value="3-HYDROXYBUTYRYL-COA DEHYDROGENASE"/>
    <property type="match status" value="1"/>
</dbReference>
<evidence type="ECO:0000259" key="6">
    <source>
        <dbReference type="Pfam" id="PF02737"/>
    </source>
</evidence>
<dbReference type="Pfam" id="PF00725">
    <property type="entry name" value="3HCDH"/>
    <property type="match status" value="2"/>
</dbReference>
<dbReference type="SUPFAM" id="SSF51735">
    <property type="entry name" value="NAD(P)-binding Rossmann-fold domains"/>
    <property type="match status" value="2"/>
</dbReference>
<comment type="similarity">
    <text evidence="2">Belongs to the 3-hydroxyacyl-CoA dehydrogenase family.</text>
</comment>
<dbReference type="Gene3D" id="1.10.1040.10">
    <property type="entry name" value="N-(1-d-carboxylethyl)-l-norvaline Dehydrogenase, domain 2"/>
    <property type="match status" value="2"/>
</dbReference>
<dbReference type="InterPro" id="IPR008927">
    <property type="entry name" value="6-PGluconate_DH-like_C_sf"/>
</dbReference>
<dbReference type="OrthoDB" id="5389341at2"/>
<dbReference type="InterPro" id="IPR013328">
    <property type="entry name" value="6PGD_dom2"/>
</dbReference>
<evidence type="ECO:0000256" key="4">
    <source>
        <dbReference type="SAM" id="MobiDB-lite"/>
    </source>
</evidence>
<comment type="pathway">
    <text evidence="1">Lipid metabolism; butanoate metabolism.</text>
</comment>
<dbReference type="PANTHER" id="PTHR48075">
    <property type="entry name" value="3-HYDROXYACYL-COA DEHYDROGENASE FAMILY PROTEIN"/>
    <property type="match status" value="1"/>
</dbReference>
<dbReference type="AlphaFoldDB" id="A0A3S2XX29"/>
<evidence type="ECO:0000259" key="5">
    <source>
        <dbReference type="Pfam" id="PF00725"/>
    </source>
</evidence>
<name>A0A3S2XX29_9ACTN</name>